<evidence type="ECO:0000256" key="6">
    <source>
        <dbReference type="ARBA" id="ARBA00022801"/>
    </source>
</evidence>
<keyword evidence="5" id="KW-0479">Metal-binding</keyword>
<reference evidence="11" key="1">
    <citation type="submission" date="2014-03" db="EMBL/GenBank/DDBJ databases">
        <title>The Genome Sequence of Puccinia striiformis f. sp. tritici PST-78.</title>
        <authorList>
            <consortium name="The Broad Institute Genome Sequencing Platform"/>
            <person name="Cuomo C."/>
            <person name="Hulbert S."/>
            <person name="Chen X."/>
            <person name="Walker B."/>
            <person name="Young S.K."/>
            <person name="Zeng Q."/>
            <person name="Gargeya S."/>
            <person name="Fitzgerald M."/>
            <person name="Haas B."/>
            <person name="Abouelleil A."/>
            <person name="Alvarado L."/>
            <person name="Arachchi H.M."/>
            <person name="Berlin A.M."/>
            <person name="Chapman S.B."/>
            <person name="Goldberg J."/>
            <person name="Griggs A."/>
            <person name="Gujja S."/>
            <person name="Hansen M."/>
            <person name="Howarth C."/>
            <person name="Imamovic A."/>
            <person name="Larimer J."/>
            <person name="McCowan C."/>
            <person name="Montmayeur A."/>
            <person name="Murphy C."/>
            <person name="Neiman D."/>
            <person name="Pearson M."/>
            <person name="Priest M."/>
            <person name="Roberts A."/>
            <person name="Saif S."/>
            <person name="Shea T."/>
            <person name="Sisk P."/>
            <person name="Sykes S."/>
            <person name="Wortman J."/>
            <person name="Nusbaum C."/>
            <person name="Birren B."/>
        </authorList>
    </citation>
    <scope>NUCLEOTIDE SEQUENCE [LARGE SCALE GENOMIC DNA]</scope>
    <source>
        <strain evidence="11">race PST-78</strain>
    </source>
</reference>
<dbReference type="Pfam" id="PF13359">
    <property type="entry name" value="DDE_Tnp_4"/>
    <property type="match status" value="1"/>
</dbReference>
<keyword evidence="8" id="KW-0732">Signal</keyword>
<keyword evidence="7" id="KW-0539">Nucleus</keyword>
<organism evidence="10 11">
    <name type="scientific">Puccinia striiformis f. sp. tritici PST-78</name>
    <dbReference type="NCBI Taxonomy" id="1165861"/>
    <lineage>
        <taxon>Eukaryota</taxon>
        <taxon>Fungi</taxon>
        <taxon>Dikarya</taxon>
        <taxon>Basidiomycota</taxon>
        <taxon>Pucciniomycotina</taxon>
        <taxon>Pucciniomycetes</taxon>
        <taxon>Pucciniales</taxon>
        <taxon>Pucciniaceae</taxon>
        <taxon>Puccinia</taxon>
    </lineage>
</organism>
<dbReference type="InterPro" id="IPR045249">
    <property type="entry name" value="HARBI1-like"/>
</dbReference>
<evidence type="ECO:0000256" key="8">
    <source>
        <dbReference type="SAM" id="SignalP"/>
    </source>
</evidence>
<comment type="similarity">
    <text evidence="3">Belongs to the HARBI1 family.</text>
</comment>
<dbReference type="GO" id="GO:0046872">
    <property type="term" value="F:metal ion binding"/>
    <property type="evidence" value="ECO:0007669"/>
    <property type="project" value="UniProtKB-KW"/>
</dbReference>
<accession>A0A0L0UQJ4</accession>
<evidence type="ECO:0000256" key="7">
    <source>
        <dbReference type="ARBA" id="ARBA00023242"/>
    </source>
</evidence>
<evidence type="ECO:0000313" key="10">
    <source>
        <dbReference type="EMBL" id="KNE89024.1"/>
    </source>
</evidence>
<comment type="cofactor">
    <cofactor evidence="1">
        <name>a divalent metal cation</name>
        <dbReference type="ChEBI" id="CHEBI:60240"/>
    </cofactor>
</comment>
<sequence>MPKVSQRKLIIHLSNVAVMAMLVESDSEDNSDLEEFYYYSLHLFKNDTNPRHSAAQLDPCYDMLALQELPDSSFLQLFRMRFPCFLNLLQLLKPNPIFYNNSHSPQRELPIQLAIAICRLGSNGDGSAVYRLRNLFQVGYGRINVYTCRVITAVYEFRSSMITWPTEAERLELSQVMQEEGFPGCVGFVDGTTIPLSQKPPKDGSHYWDPKKRYSISVTLICDVNKKFISCLAGYPGSCHDAYVFSNMKVAQQPQQYFDRNQFLLADSAYSSDQYVIPAYKGKELLVRDNVNFNYYLAQSRVRIEHAIGILKGRFSSLREIRTQLRSRSEGKAAVKWIISCLILHNLLADLKDQWNESYEDEIPDPPPDINDDNNAQMDCEVKCKISLWLTLNDK</sequence>
<evidence type="ECO:0000256" key="2">
    <source>
        <dbReference type="ARBA" id="ARBA00004123"/>
    </source>
</evidence>
<dbReference type="EMBL" id="AJIL01000578">
    <property type="protein sequence ID" value="KNE89024.1"/>
    <property type="molecule type" value="Genomic_DNA"/>
</dbReference>
<feature type="domain" description="DDE Tnp4" evidence="9">
    <location>
        <begin position="189"/>
        <end position="346"/>
    </location>
</feature>
<dbReference type="Proteomes" id="UP000054564">
    <property type="component" value="Unassembled WGS sequence"/>
</dbReference>
<dbReference type="GO" id="GO:0016787">
    <property type="term" value="F:hydrolase activity"/>
    <property type="evidence" value="ECO:0007669"/>
    <property type="project" value="UniProtKB-KW"/>
</dbReference>
<evidence type="ECO:0000313" key="11">
    <source>
        <dbReference type="Proteomes" id="UP000054564"/>
    </source>
</evidence>
<feature type="non-terminal residue" evidence="10">
    <location>
        <position position="395"/>
    </location>
</feature>
<evidence type="ECO:0000256" key="5">
    <source>
        <dbReference type="ARBA" id="ARBA00022723"/>
    </source>
</evidence>
<dbReference type="GO" id="GO:0004518">
    <property type="term" value="F:nuclease activity"/>
    <property type="evidence" value="ECO:0007669"/>
    <property type="project" value="UniProtKB-KW"/>
</dbReference>
<feature type="signal peptide" evidence="8">
    <location>
        <begin position="1"/>
        <end position="25"/>
    </location>
</feature>
<keyword evidence="4" id="KW-0540">Nuclease</keyword>
<dbReference type="AlphaFoldDB" id="A0A0L0UQJ4"/>
<keyword evidence="6" id="KW-0378">Hydrolase</keyword>
<dbReference type="PANTHER" id="PTHR22930">
    <property type="match status" value="1"/>
</dbReference>
<dbReference type="InterPro" id="IPR027806">
    <property type="entry name" value="HARBI1_dom"/>
</dbReference>
<dbReference type="PANTHER" id="PTHR22930:SF85">
    <property type="entry name" value="GH03217P-RELATED"/>
    <property type="match status" value="1"/>
</dbReference>
<comment type="caution">
    <text evidence="10">The sequence shown here is derived from an EMBL/GenBank/DDBJ whole genome shotgun (WGS) entry which is preliminary data.</text>
</comment>
<gene>
    <name evidence="10" type="ORF">PSTG_17519</name>
</gene>
<evidence type="ECO:0000256" key="3">
    <source>
        <dbReference type="ARBA" id="ARBA00006958"/>
    </source>
</evidence>
<dbReference type="OrthoDB" id="2641813at2759"/>
<evidence type="ECO:0000256" key="1">
    <source>
        <dbReference type="ARBA" id="ARBA00001968"/>
    </source>
</evidence>
<proteinExistence type="inferred from homology"/>
<evidence type="ECO:0000259" key="9">
    <source>
        <dbReference type="Pfam" id="PF13359"/>
    </source>
</evidence>
<name>A0A0L0UQJ4_9BASI</name>
<keyword evidence="11" id="KW-1185">Reference proteome</keyword>
<dbReference type="GO" id="GO:0005634">
    <property type="term" value="C:nucleus"/>
    <property type="evidence" value="ECO:0007669"/>
    <property type="project" value="UniProtKB-SubCell"/>
</dbReference>
<evidence type="ECO:0000256" key="4">
    <source>
        <dbReference type="ARBA" id="ARBA00022722"/>
    </source>
</evidence>
<feature type="chain" id="PRO_5005548920" description="DDE Tnp4 domain-containing protein" evidence="8">
    <location>
        <begin position="26"/>
        <end position="395"/>
    </location>
</feature>
<protein>
    <recommendedName>
        <fullName evidence="9">DDE Tnp4 domain-containing protein</fullName>
    </recommendedName>
</protein>
<comment type="subcellular location">
    <subcellularLocation>
        <location evidence="2">Nucleus</location>
    </subcellularLocation>
</comment>